<dbReference type="EMBL" id="CP003789">
    <property type="protein sequence ID" value="AGA64864.1"/>
    <property type="molecule type" value="Genomic_DNA"/>
</dbReference>
<dbReference type="STRING" id="1215343.B488_08720"/>
<dbReference type="NCBIfam" id="TIGR01981">
    <property type="entry name" value="sufD"/>
    <property type="match status" value="1"/>
</dbReference>
<dbReference type="HOGENOM" id="CLU_026231_5_2_5"/>
<reference evidence="2 3" key="1">
    <citation type="journal article" date="2012" name="Stand. Genomic Sci.">
        <title>Complete genome sequence of Liberibacter crescens BT-1.</title>
        <authorList>
            <person name="Leonard M.T."/>
            <person name="Fagen J.R."/>
            <person name="Davis-Richardson A.G."/>
            <person name="Davis M.J."/>
            <person name="Triplett E.W."/>
        </authorList>
    </citation>
    <scope>NUCLEOTIDE SEQUENCE [LARGE SCALE GENOMIC DNA]</scope>
    <source>
        <strain evidence="2 3">BT-1</strain>
    </source>
</reference>
<dbReference type="RefSeq" id="WP_015273290.1">
    <property type="nucleotide sequence ID" value="NC_019907.1"/>
</dbReference>
<evidence type="ECO:0000313" key="2">
    <source>
        <dbReference type="EMBL" id="AGA64864.1"/>
    </source>
</evidence>
<dbReference type="PATRIC" id="fig|1215343.11.peg.898"/>
<dbReference type="Proteomes" id="UP000010799">
    <property type="component" value="Chromosome"/>
</dbReference>
<keyword evidence="3" id="KW-1185">Reference proteome</keyword>
<dbReference type="Pfam" id="PF01458">
    <property type="entry name" value="SUFBD_core"/>
    <property type="match status" value="1"/>
</dbReference>
<proteinExistence type="predicted"/>
<dbReference type="eggNOG" id="COG0719">
    <property type="taxonomic scope" value="Bacteria"/>
</dbReference>
<dbReference type="InterPro" id="IPR037284">
    <property type="entry name" value="SUF_FeS_clus_asmbl_SufBD_sf"/>
</dbReference>
<feature type="domain" description="SUF system FeS cluster assembly SufBD core" evidence="1">
    <location>
        <begin position="145"/>
        <end position="370"/>
    </location>
</feature>
<dbReference type="AlphaFoldDB" id="L0ETJ4"/>
<dbReference type="InterPro" id="IPR000825">
    <property type="entry name" value="SUF_FeS_clus_asmbl_SufBD_core"/>
</dbReference>
<dbReference type="GO" id="GO:0016226">
    <property type="term" value="P:iron-sulfur cluster assembly"/>
    <property type="evidence" value="ECO:0007669"/>
    <property type="project" value="InterPro"/>
</dbReference>
<protein>
    <submittedName>
        <fullName evidence="2">Iron-sulfur cluster assembly protein SufD</fullName>
    </submittedName>
</protein>
<evidence type="ECO:0000259" key="1">
    <source>
        <dbReference type="Pfam" id="PF01458"/>
    </source>
</evidence>
<sequence>MLPGNQDVLAVRNRLFQDFCNQGFPTPKVEFWHYTNLKTLLKSLPEDKEFSFDNLVPDCLVKDSYQLFVKQGKAYDTKITGINIDRFSQFLENGKAVENLASLGQHDAIGYVNGIFVQDGYVIHIPDNSCFLKPIELQSLYAGGQAHVRFSVRFGAKSKATFIERHRAMTTNNSFVSSISEIRVGAGAEVVWVMIQQQGKDDVHLGQLRIILEKEASLKLVVINAGGSLVRQEIFLDINGKDSGMMLRGINLLRNETHNDLSVVLHHNTIDTRSSQIIRNVVLDQANGVFQGMIRVARDAQRTDARMACNSLLVSNKGSFSVKPELEIFANDVQCGHGATISDIDHRHLYYLMARGIPECKARSLLIHAFIIEILSDLEDPQLIEAVENIFSLWLEK</sequence>
<dbReference type="InterPro" id="IPR011542">
    <property type="entry name" value="SUF_FeS_clus_asmbl_SufD"/>
</dbReference>
<dbReference type="SUPFAM" id="SSF101960">
    <property type="entry name" value="Stabilizer of iron transporter SufD"/>
    <property type="match status" value="1"/>
</dbReference>
<gene>
    <name evidence="2" type="ordered locus">B488_08720</name>
</gene>
<dbReference type="PANTHER" id="PTHR43575">
    <property type="entry name" value="PROTEIN ABCI7, CHLOROPLASTIC"/>
    <property type="match status" value="1"/>
</dbReference>
<organism evidence="2 3">
    <name type="scientific">Liberibacter crescens (strain BT-1)</name>
    <dbReference type="NCBI Taxonomy" id="1215343"/>
    <lineage>
        <taxon>Bacteria</taxon>
        <taxon>Pseudomonadati</taxon>
        <taxon>Pseudomonadota</taxon>
        <taxon>Alphaproteobacteria</taxon>
        <taxon>Hyphomicrobiales</taxon>
        <taxon>Rhizobiaceae</taxon>
        <taxon>Liberibacter</taxon>
    </lineage>
</organism>
<dbReference type="InterPro" id="IPR055346">
    <property type="entry name" value="Fe-S_cluster_assembly_SufBD"/>
</dbReference>
<evidence type="ECO:0000313" key="3">
    <source>
        <dbReference type="Proteomes" id="UP000010799"/>
    </source>
</evidence>
<accession>L0ETJ4</accession>
<name>L0ETJ4_LIBCB</name>
<dbReference type="KEGG" id="lcc:B488_08720"/>
<dbReference type="PANTHER" id="PTHR43575:SF1">
    <property type="entry name" value="PROTEIN ABCI7, CHLOROPLASTIC"/>
    <property type="match status" value="1"/>
</dbReference>